<name>A0A699UNM9_TANCI</name>
<sequence>MKVTPAAVLMTIKPRGGMMCQGVRKEIQMKGVIGDAIYFDALGDMQEFVKMLIGIVTRKTMKLARIMDLLNHVILQSKVRCLNSNQ</sequence>
<dbReference type="EMBL" id="BKCJ011343317">
    <property type="protein sequence ID" value="GFD23231.1"/>
    <property type="molecule type" value="Genomic_DNA"/>
</dbReference>
<feature type="non-terminal residue" evidence="1">
    <location>
        <position position="86"/>
    </location>
</feature>
<comment type="caution">
    <text evidence="1">The sequence shown here is derived from an EMBL/GenBank/DDBJ whole genome shotgun (WGS) entry which is preliminary data.</text>
</comment>
<reference evidence="1" key="1">
    <citation type="journal article" date="2019" name="Sci. Rep.">
        <title>Draft genome of Tanacetum cinerariifolium, the natural source of mosquito coil.</title>
        <authorList>
            <person name="Yamashiro T."/>
            <person name="Shiraishi A."/>
            <person name="Satake H."/>
            <person name="Nakayama K."/>
        </authorList>
    </citation>
    <scope>NUCLEOTIDE SEQUENCE</scope>
</reference>
<organism evidence="1">
    <name type="scientific">Tanacetum cinerariifolium</name>
    <name type="common">Dalmatian daisy</name>
    <name type="synonym">Chrysanthemum cinerariifolium</name>
    <dbReference type="NCBI Taxonomy" id="118510"/>
    <lineage>
        <taxon>Eukaryota</taxon>
        <taxon>Viridiplantae</taxon>
        <taxon>Streptophyta</taxon>
        <taxon>Embryophyta</taxon>
        <taxon>Tracheophyta</taxon>
        <taxon>Spermatophyta</taxon>
        <taxon>Magnoliopsida</taxon>
        <taxon>eudicotyledons</taxon>
        <taxon>Gunneridae</taxon>
        <taxon>Pentapetalae</taxon>
        <taxon>asterids</taxon>
        <taxon>campanulids</taxon>
        <taxon>Asterales</taxon>
        <taxon>Asteraceae</taxon>
        <taxon>Asteroideae</taxon>
        <taxon>Anthemideae</taxon>
        <taxon>Anthemidinae</taxon>
        <taxon>Tanacetum</taxon>
    </lineage>
</organism>
<dbReference type="AlphaFoldDB" id="A0A699UNM9"/>
<accession>A0A699UNM9</accession>
<proteinExistence type="predicted"/>
<gene>
    <name evidence="1" type="ORF">Tci_895200</name>
</gene>
<evidence type="ECO:0000313" key="1">
    <source>
        <dbReference type="EMBL" id="GFD23231.1"/>
    </source>
</evidence>
<protein>
    <submittedName>
        <fullName evidence="1">Uncharacterized protein</fullName>
    </submittedName>
</protein>